<keyword evidence="1" id="KW-1133">Transmembrane helix</keyword>
<evidence type="ECO:0000259" key="2">
    <source>
        <dbReference type="Pfam" id="PF19701"/>
    </source>
</evidence>
<evidence type="ECO:0000256" key="1">
    <source>
        <dbReference type="SAM" id="Phobius"/>
    </source>
</evidence>
<dbReference type="RefSeq" id="WP_379894131.1">
    <property type="nucleotide sequence ID" value="NZ_CBCSCT010000070.1"/>
</dbReference>
<keyword evidence="1" id="KW-0812">Transmembrane</keyword>
<dbReference type="EMBL" id="JBHSQV010000136">
    <property type="protein sequence ID" value="MFC5986818.1"/>
    <property type="molecule type" value="Genomic_DNA"/>
</dbReference>
<organism evidence="3 4">
    <name type="scientific">Marinicrinis lubricantis</name>
    <dbReference type="NCBI Taxonomy" id="2086470"/>
    <lineage>
        <taxon>Bacteria</taxon>
        <taxon>Bacillati</taxon>
        <taxon>Bacillota</taxon>
        <taxon>Bacilli</taxon>
        <taxon>Bacillales</taxon>
        <taxon>Paenibacillaceae</taxon>
    </lineage>
</organism>
<dbReference type="Proteomes" id="UP001596250">
    <property type="component" value="Unassembled WGS sequence"/>
</dbReference>
<keyword evidence="1" id="KW-0472">Membrane</keyword>
<sequence length="77" mass="8499">MQEDRIILACMFFVIFVIPGIVGIIKPELTYRAQATNTLNKKPSKSAIKRFRMGSYVMLIVGVLLITAALHGGFKGT</sequence>
<feature type="transmembrane region" description="Helical" evidence="1">
    <location>
        <begin position="53"/>
        <end position="74"/>
    </location>
</feature>
<evidence type="ECO:0000313" key="4">
    <source>
        <dbReference type="Proteomes" id="UP001596250"/>
    </source>
</evidence>
<protein>
    <recommendedName>
        <fullName evidence="2">DUF6199 domain-containing protein</fullName>
    </recommendedName>
</protein>
<comment type="caution">
    <text evidence="3">The sequence shown here is derived from an EMBL/GenBank/DDBJ whole genome shotgun (WGS) entry which is preliminary data.</text>
</comment>
<dbReference type="InterPro" id="IPR045679">
    <property type="entry name" value="DUF6199"/>
</dbReference>
<reference evidence="4" key="1">
    <citation type="journal article" date="2019" name="Int. J. Syst. Evol. Microbiol.">
        <title>The Global Catalogue of Microorganisms (GCM) 10K type strain sequencing project: providing services to taxonomists for standard genome sequencing and annotation.</title>
        <authorList>
            <consortium name="The Broad Institute Genomics Platform"/>
            <consortium name="The Broad Institute Genome Sequencing Center for Infectious Disease"/>
            <person name="Wu L."/>
            <person name="Ma J."/>
        </authorList>
    </citation>
    <scope>NUCLEOTIDE SEQUENCE [LARGE SCALE GENOMIC DNA]</scope>
    <source>
        <strain evidence="4">CCM 8749</strain>
    </source>
</reference>
<accession>A0ABW1IPP1</accession>
<feature type="transmembrane region" description="Helical" evidence="1">
    <location>
        <begin position="6"/>
        <end position="25"/>
    </location>
</feature>
<name>A0ABW1IPP1_9BACL</name>
<keyword evidence="4" id="KW-1185">Reference proteome</keyword>
<dbReference type="Pfam" id="PF19701">
    <property type="entry name" value="DUF6199"/>
    <property type="match status" value="1"/>
</dbReference>
<evidence type="ECO:0000313" key="3">
    <source>
        <dbReference type="EMBL" id="MFC5986818.1"/>
    </source>
</evidence>
<proteinExistence type="predicted"/>
<feature type="domain" description="DUF6199" evidence="2">
    <location>
        <begin position="12"/>
        <end position="67"/>
    </location>
</feature>
<gene>
    <name evidence="3" type="ORF">ACFPXP_10350</name>
</gene>